<evidence type="ECO:0000256" key="5">
    <source>
        <dbReference type="ARBA" id="ARBA00023237"/>
    </source>
</evidence>
<keyword evidence="3" id="KW-0732">Signal</keyword>
<gene>
    <name evidence="7" type="ORF">SAMN05444001_10488</name>
</gene>
<evidence type="ECO:0000256" key="2">
    <source>
        <dbReference type="ARBA" id="ARBA00006275"/>
    </source>
</evidence>
<evidence type="ECO:0000313" key="8">
    <source>
        <dbReference type="Proteomes" id="UP000236725"/>
    </source>
</evidence>
<dbReference type="Proteomes" id="UP000236725">
    <property type="component" value="Unassembled WGS sequence"/>
</dbReference>
<comment type="similarity">
    <text evidence="2">Belongs to the SusD family.</text>
</comment>
<dbReference type="InterPro" id="IPR011990">
    <property type="entry name" value="TPR-like_helical_dom_sf"/>
</dbReference>
<dbReference type="AlphaFoldDB" id="A0A8G2F3P7"/>
<dbReference type="Gene3D" id="1.25.40.10">
    <property type="entry name" value="Tetratricopeptide repeat domain"/>
    <property type="match status" value="1"/>
</dbReference>
<dbReference type="EMBL" id="FNVS01000004">
    <property type="protein sequence ID" value="SEF66199.1"/>
    <property type="molecule type" value="Genomic_DNA"/>
</dbReference>
<dbReference type="RefSeq" id="WP_103982723.1">
    <property type="nucleotide sequence ID" value="NZ_FNVS01000004.1"/>
</dbReference>
<keyword evidence="5" id="KW-0998">Cell outer membrane</keyword>
<dbReference type="InterPro" id="IPR012944">
    <property type="entry name" value="SusD_RagB_dom"/>
</dbReference>
<proteinExistence type="inferred from homology"/>
<evidence type="ECO:0000256" key="4">
    <source>
        <dbReference type="ARBA" id="ARBA00023136"/>
    </source>
</evidence>
<dbReference type="Gene3D" id="1.25.40.390">
    <property type="match status" value="1"/>
</dbReference>
<evidence type="ECO:0000313" key="7">
    <source>
        <dbReference type="EMBL" id="SEF66199.1"/>
    </source>
</evidence>
<sequence length="540" mass="60385">MKTLTYKHILPVMVLGLTLSTNSCINDLDTIPLSKDELVSETTFGSDLAPYTGSLAKIYAGFVIGGNSGGDADQDVAGIDGGSQASFLRCTWNMQELTTDEAHCAWNDPGIPDFNNVTWGASNPWIKGSYYRLYYQINVANAFLRETTEDKLRGRGCSDQTINSILSYRAQARFLRALAYAYTLDFYRNVPFVTEEGKIGNVLPEQIMAADLFNYIEKELKECQEGLSEPTVGFSTTYGEANKAAAWSLLSRLYLNAEVYIGQPKYTECIEYCNKVINAGYALGSDYLEIFKADNDHSAEMIFPLRYEGDQTMTWGGMTFLLCGLEPKELMDEINAKDAWQGVRAKSSLLATFEKEKASDQDSRKALLHPELTSSNEIVDPFSFKDNGIPTVKFYNVNKDGSLPPSKEAWVDFPMFRLGEIYLNYAEAVLRGGTGGDKATALKYVNAIRERAYKDKSVAPITQSQLTLDFLLDEKGREFFYEAHRRTDLIRYGKFTGSDYLWPWKGGVAQGTSVKDMYKVFPLPSDDIGSNTNLKQNDGY</sequence>
<dbReference type="Gene3D" id="1.10.3780.10">
    <property type="entry name" value="SusD-like"/>
    <property type="match status" value="1"/>
</dbReference>
<evidence type="ECO:0000256" key="1">
    <source>
        <dbReference type="ARBA" id="ARBA00004442"/>
    </source>
</evidence>
<dbReference type="Pfam" id="PF07980">
    <property type="entry name" value="SusD_RagB"/>
    <property type="match status" value="1"/>
</dbReference>
<keyword evidence="8" id="KW-1185">Reference proteome</keyword>
<dbReference type="CDD" id="cd08977">
    <property type="entry name" value="SusD"/>
    <property type="match status" value="1"/>
</dbReference>
<dbReference type="SUPFAM" id="SSF48452">
    <property type="entry name" value="TPR-like"/>
    <property type="match status" value="1"/>
</dbReference>
<evidence type="ECO:0000259" key="6">
    <source>
        <dbReference type="Pfam" id="PF07980"/>
    </source>
</evidence>
<protein>
    <submittedName>
        <fullName evidence="7">Starch-binding associating with outer membrane</fullName>
    </submittedName>
</protein>
<accession>A0A8G2F3P7</accession>
<comment type="caution">
    <text evidence="7">The sequence shown here is derived from an EMBL/GenBank/DDBJ whole genome shotgun (WGS) entry which is preliminary data.</text>
</comment>
<name>A0A8G2F3P7_9BACT</name>
<comment type="subcellular location">
    <subcellularLocation>
        <location evidence="1">Cell outer membrane</location>
    </subcellularLocation>
</comment>
<organism evidence="7 8">
    <name type="scientific">Parabacteroides chinchillae</name>
    <dbReference type="NCBI Taxonomy" id="871327"/>
    <lineage>
        <taxon>Bacteria</taxon>
        <taxon>Pseudomonadati</taxon>
        <taxon>Bacteroidota</taxon>
        <taxon>Bacteroidia</taxon>
        <taxon>Bacteroidales</taxon>
        <taxon>Tannerellaceae</taxon>
        <taxon>Parabacteroides</taxon>
    </lineage>
</organism>
<dbReference type="GO" id="GO:0009279">
    <property type="term" value="C:cell outer membrane"/>
    <property type="evidence" value="ECO:0007669"/>
    <property type="project" value="UniProtKB-SubCell"/>
</dbReference>
<keyword evidence="4" id="KW-0472">Membrane</keyword>
<evidence type="ECO:0000256" key="3">
    <source>
        <dbReference type="ARBA" id="ARBA00022729"/>
    </source>
</evidence>
<reference evidence="7 8" key="1">
    <citation type="submission" date="2016-10" db="EMBL/GenBank/DDBJ databases">
        <authorList>
            <person name="Varghese N."/>
            <person name="Submissions S."/>
        </authorList>
    </citation>
    <scope>NUCLEOTIDE SEQUENCE [LARGE SCALE GENOMIC DNA]</scope>
    <source>
        <strain evidence="7 8">DSM 29073</strain>
    </source>
</reference>
<feature type="domain" description="RagB/SusD" evidence="6">
    <location>
        <begin position="383"/>
        <end position="540"/>
    </location>
</feature>